<dbReference type="Proteomes" id="UP000198211">
    <property type="component" value="Unassembled WGS sequence"/>
</dbReference>
<dbReference type="EMBL" id="NBNE01018096">
    <property type="protein sequence ID" value="OWY92421.1"/>
    <property type="molecule type" value="Genomic_DNA"/>
</dbReference>
<comment type="subcellular location">
    <subcellularLocation>
        <location evidence="1 5">Secreted</location>
    </subcellularLocation>
</comment>
<sequence length="96" mass="10864">MRFTYVLLVATGILVASIGDFVDAKNDTPTVKSMEESGVATKRALRSQDYGKPIDQGDSAEERASLRPSMKEVLKNFWKKPKLFLKRWGEIRHLHG</sequence>
<dbReference type="OrthoDB" id="146137at2759"/>
<protein>
    <recommendedName>
        <fullName evidence="5">RxLR effector protein</fullName>
    </recommendedName>
</protein>
<feature type="signal peptide" evidence="5">
    <location>
        <begin position="1"/>
        <end position="24"/>
    </location>
</feature>
<feature type="region of interest" description="Disordered" evidence="6">
    <location>
        <begin position="46"/>
        <end position="65"/>
    </location>
</feature>
<dbReference type="GO" id="GO:0005576">
    <property type="term" value="C:extracellular region"/>
    <property type="evidence" value="ECO:0007669"/>
    <property type="project" value="UniProtKB-SubCell"/>
</dbReference>
<keyword evidence="4 5" id="KW-0732">Signal</keyword>
<organism evidence="7 8">
    <name type="scientific">Phytophthora megakarya</name>
    <dbReference type="NCBI Taxonomy" id="4795"/>
    <lineage>
        <taxon>Eukaryota</taxon>
        <taxon>Sar</taxon>
        <taxon>Stramenopiles</taxon>
        <taxon>Oomycota</taxon>
        <taxon>Peronosporomycetes</taxon>
        <taxon>Peronosporales</taxon>
        <taxon>Peronosporaceae</taxon>
        <taxon>Phytophthora</taxon>
    </lineage>
</organism>
<comment type="similarity">
    <text evidence="2 5">Belongs to the RxLR effector family.</text>
</comment>
<gene>
    <name evidence="7" type="ORF">PHMEG_00038589</name>
</gene>
<evidence type="ECO:0000256" key="6">
    <source>
        <dbReference type="SAM" id="MobiDB-lite"/>
    </source>
</evidence>
<evidence type="ECO:0000256" key="5">
    <source>
        <dbReference type="RuleBase" id="RU367124"/>
    </source>
</evidence>
<proteinExistence type="inferred from homology"/>
<keyword evidence="8" id="KW-1185">Reference proteome</keyword>
<name>A0A225UHK6_9STRA</name>
<comment type="caution">
    <text evidence="7">The sequence shown here is derived from an EMBL/GenBank/DDBJ whole genome shotgun (WGS) entry which is preliminary data.</text>
</comment>
<evidence type="ECO:0000256" key="2">
    <source>
        <dbReference type="ARBA" id="ARBA00010400"/>
    </source>
</evidence>
<evidence type="ECO:0000313" key="7">
    <source>
        <dbReference type="EMBL" id="OWY92421.1"/>
    </source>
</evidence>
<comment type="function">
    <text evidence="5">Effector that suppresses plant defense responses during pathogen infection.</text>
</comment>
<feature type="chain" id="PRO_5041017410" description="RxLR effector protein" evidence="5">
    <location>
        <begin position="25"/>
        <end position="96"/>
    </location>
</feature>
<keyword evidence="3 5" id="KW-0964">Secreted</keyword>
<evidence type="ECO:0000313" key="8">
    <source>
        <dbReference type="Proteomes" id="UP000198211"/>
    </source>
</evidence>
<evidence type="ECO:0000256" key="3">
    <source>
        <dbReference type="ARBA" id="ARBA00022525"/>
    </source>
</evidence>
<evidence type="ECO:0000256" key="4">
    <source>
        <dbReference type="ARBA" id="ARBA00022729"/>
    </source>
</evidence>
<comment type="domain">
    <text evidence="5">The RxLR-dEER motif acts to carry the protein into the host cell cytoplasm through binding to cell surface phosphatidylinositol-3-phosphate.</text>
</comment>
<evidence type="ECO:0000256" key="1">
    <source>
        <dbReference type="ARBA" id="ARBA00004613"/>
    </source>
</evidence>
<dbReference type="InterPro" id="IPR031825">
    <property type="entry name" value="RXLR"/>
</dbReference>
<accession>A0A225UHK6</accession>
<dbReference type="Pfam" id="PF16810">
    <property type="entry name" value="RXLR"/>
    <property type="match status" value="1"/>
</dbReference>
<reference evidence="8" key="1">
    <citation type="submission" date="2017-03" db="EMBL/GenBank/DDBJ databases">
        <title>Phytopthora megakarya and P. palmivora, two closely related causual agents of cacao black pod achieved similar genome size and gene model numbers by different mechanisms.</title>
        <authorList>
            <person name="Ali S."/>
            <person name="Shao J."/>
            <person name="Larry D.J."/>
            <person name="Kronmiller B."/>
            <person name="Shen D."/>
            <person name="Strem M.D."/>
            <person name="Melnick R.L."/>
            <person name="Guiltinan M.J."/>
            <person name="Tyler B.M."/>
            <person name="Meinhardt L.W."/>
            <person name="Bailey B.A."/>
        </authorList>
    </citation>
    <scope>NUCLEOTIDE SEQUENCE [LARGE SCALE GENOMIC DNA]</scope>
    <source>
        <strain evidence="8">zdho120</strain>
    </source>
</reference>
<dbReference type="AlphaFoldDB" id="A0A225UHK6"/>